<evidence type="ECO:0000313" key="1">
    <source>
        <dbReference type="EMBL" id="MCI71960.1"/>
    </source>
</evidence>
<dbReference type="AlphaFoldDB" id="A0A392UHN8"/>
<reference evidence="1 2" key="1">
    <citation type="journal article" date="2018" name="Front. Plant Sci.">
        <title>Red Clover (Trifolium pratense) and Zigzag Clover (T. medium) - A Picture of Genomic Similarities and Differences.</title>
        <authorList>
            <person name="Dluhosova J."/>
            <person name="Istvanek J."/>
            <person name="Nedelnik J."/>
            <person name="Repkova J."/>
        </authorList>
    </citation>
    <scope>NUCLEOTIDE SEQUENCE [LARGE SCALE GENOMIC DNA]</scope>
    <source>
        <strain evidence="2">cv. 10/8</strain>
        <tissue evidence="1">Leaf</tissue>
    </source>
</reference>
<sequence>MEFLVTAAKRTEVEFPCDGGEAVFAIGFKASSKFFFLST</sequence>
<dbReference type="Proteomes" id="UP000265520">
    <property type="component" value="Unassembled WGS sequence"/>
</dbReference>
<proteinExistence type="predicted"/>
<feature type="non-terminal residue" evidence="1">
    <location>
        <position position="39"/>
    </location>
</feature>
<evidence type="ECO:0000313" key="2">
    <source>
        <dbReference type="Proteomes" id="UP000265520"/>
    </source>
</evidence>
<comment type="caution">
    <text evidence="1">The sequence shown here is derived from an EMBL/GenBank/DDBJ whole genome shotgun (WGS) entry which is preliminary data.</text>
</comment>
<dbReference type="EMBL" id="LXQA010807594">
    <property type="protein sequence ID" value="MCI71960.1"/>
    <property type="molecule type" value="Genomic_DNA"/>
</dbReference>
<protein>
    <submittedName>
        <fullName evidence="1">Uncharacterized protein</fullName>
    </submittedName>
</protein>
<name>A0A392UHN8_9FABA</name>
<organism evidence="1 2">
    <name type="scientific">Trifolium medium</name>
    <dbReference type="NCBI Taxonomy" id="97028"/>
    <lineage>
        <taxon>Eukaryota</taxon>
        <taxon>Viridiplantae</taxon>
        <taxon>Streptophyta</taxon>
        <taxon>Embryophyta</taxon>
        <taxon>Tracheophyta</taxon>
        <taxon>Spermatophyta</taxon>
        <taxon>Magnoliopsida</taxon>
        <taxon>eudicotyledons</taxon>
        <taxon>Gunneridae</taxon>
        <taxon>Pentapetalae</taxon>
        <taxon>rosids</taxon>
        <taxon>fabids</taxon>
        <taxon>Fabales</taxon>
        <taxon>Fabaceae</taxon>
        <taxon>Papilionoideae</taxon>
        <taxon>50 kb inversion clade</taxon>
        <taxon>NPAAA clade</taxon>
        <taxon>Hologalegina</taxon>
        <taxon>IRL clade</taxon>
        <taxon>Trifolieae</taxon>
        <taxon>Trifolium</taxon>
    </lineage>
</organism>
<accession>A0A392UHN8</accession>
<keyword evidence="2" id="KW-1185">Reference proteome</keyword>